<evidence type="ECO:0000259" key="4">
    <source>
        <dbReference type="PROSITE" id="PS51253"/>
    </source>
</evidence>
<reference evidence="5 6" key="1">
    <citation type="journal article" date="2024" name="BMC Genomics">
        <title>Genome assembly of redclaw crayfish (Cherax quadricarinatus) provides insights into its immune adaptation and hypoxia tolerance.</title>
        <authorList>
            <person name="Liu Z."/>
            <person name="Zheng J."/>
            <person name="Li H."/>
            <person name="Fang K."/>
            <person name="Wang S."/>
            <person name="He J."/>
            <person name="Zhou D."/>
            <person name="Weng S."/>
            <person name="Chi M."/>
            <person name="Gu Z."/>
            <person name="He J."/>
            <person name="Li F."/>
            <person name="Wang M."/>
        </authorList>
    </citation>
    <scope>NUCLEOTIDE SEQUENCE [LARGE SCALE GENOMIC DNA]</scope>
    <source>
        <strain evidence="5">ZL_2023a</strain>
    </source>
</reference>
<dbReference type="EMBL" id="JARKIK010000089">
    <property type="protein sequence ID" value="KAK8723526.1"/>
    <property type="molecule type" value="Genomic_DNA"/>
</dbReference>
<name>A0AAW0W2X8_CHEQU</name>
<proteinExistence type="predicted"/>
<dbReference type="Gene3D" id="1.10.10.60">
    <property type="entry name" value="Homeodomain-like"/>
    <property type="match status" value="1"/>
</dbReference>
<feature type="compositionally biased region" description="Basic residues" evidence="3">
    <location>
        <begin position="1"/>
        <end position="10"/>
    </location>
</feature>
<keyword evidence="6" id="KW-1185">Reference proteome</keyword>
<feature type="compositionally biased region" description="Basic and acidic residues" evidence="3">
    <location>
        <begin position="11"/>
        <end position="26"/>
    </location>
</feature>
<feature type="non-terminal residue" evidence="5">
    <location>
        <position position="333"/>
    </location>
</feature>
<comment type="subcellular location">
    <subcellularLocation>
        <location evidence="1">Nucleus</location>
    </subcellularLocation>
</comment>
<feature type="domain" description="HTH CENPB-type" evidence="4">
    <location>
        <begin position="223"/>
        <end position="302"/>
    </location>
</feature>
<keyword evidence="2" id="KW-0238">DNA-binding</keyword>
<dbReference type="InterPro" id="IPR009057">
    <property type="entry name" value="Homeodomain-like_sf"/>
</dbReference>
<dbReference type="AlphaFoldDB" id="A0AAW0W2X8"/>
<gene>
    <name evidence="5" type="ORF">OTU49_011762</name>
</gene>
<sequence>PPTTTRKRHVRDQVKKGDDGHIDSKTGSHNYSMDVDFIEVKDEPINEEDWADRNDGFCGVSVEGNNRDDTQDATTNLSWEMPSHTQRNSSDVALLLKTTSCPTQRPSSTTSNPPQEPCQLSATSNPPQEPCQLPATSNSLQDSSLPLSTTRHETQEPPPQSVTINPPDAATLKQSGTSTKKKIMLETEMQVLQKLEQVDHGLGKVKSTNLAESPLCSREENHKKVKGSCNVIETMESLLHIWIEDGIKQRIPLSMTIIQEKARNITEDIKEKEGESVFTKSFNASCSWFDHFMRRTNLHKLKLTEEGIGADTEAANQYSEVFKNIIEEGEYLP</sequence>
<feature type="region of interest" description="Disordered" evidence="3">
    <location>
        <begin position="1"/>
        <end position="30"/>
    </location>
</feature>
<dbReference type="InterPro" id="IPR006600">
    <property type="entry name" value="HTH_CenpB_DNA-bd_dom"/>
</dbReference>
<evidence type="ECO:0000256" key="3">
    <source>
        <dbReference type="SAM" id="MobiDB-lite"/>
    </source>
</evidence>
<organism evidence="5 6">
    <name type="scientific">Cherax quadricarinatus</name>
    <name type="common">Australian red claw crayfish</name>
    <dbReference type="NCBI Taxonomy" id="27406"/>
    <lineage>
        <taxon>Eukaryota</taxon>
        <taxon>Metazoa</taxon>
        <taxon>Ecdysozoa</taxon>
        <taxon>Arthropoda</taxon>
        <taxon>Crustacea</taxon>
        <taxon>Multicrustacea</taxon>
        <taxon>Malacostraca</taxon>
        <taxon>Eumalacostraca</taxon>
        <taxon>Eucarida</taxon>
        <taxon>Decapoda</taxon>
        <taxon>Pleocyemata</taxon>
        <taxon>Astacidea</taxon>
        <taxon>Parastacoidea</taxon>
        <taxon>Parastacidae</taxon>
        <taxon>Cherax</taxon>
    </lineage>
</organism>
<dbReference type="GO" id="GO:0005634">
    <property type="term" value="C:nucleus"/>
    <property type="evidence" value="ECO:0007669"/>
    <property type="project" value="UniProtKB-SubCell"/>
</dbReference>
<dbReference type="Pfam" id="PF03221">
    <property type="entry name" value="HTH_Tnp_Tc5"/>
    <property type="match status" value="1"/>
</dbReference>
<protein>
    <recommendedName>
        <fullName evidence="4">HTH CENPB-type domain-containing protein</fullName>
    </recommendedName>
</protein>
<evidence type="ECO:0000313" key="6">
    <source>
        <dbReference type="Proteomes" id="UP001445076"/>
    </source>
</evidence>
<accession>A0AAW0W2X8</accession>
<feature type="compositionally biased region" description="Polar residues" evidence="3">
    <location>
        <begin position="72"/>
        <end position="126"/>
    </location>
</feature>
<evidence type="ECO:0000256" key="1">
    <source>
        <dbReference type="ARBA" id="ARBA00004123"/>
    </source>
</evidence>
<evidence type="ECO:0000313" key="5">
    <source>
        <dbReference type="EMBL" id="KAK8723526.1"/>
    </source>
</evidence>
<dbReference type="SUPFAM" id="SSF46689">
    <property type="entry name" value="Homeodomain-like"/>
    <property type="match status" value="1"/>
</dbReference>
<evidence type="ECO:0000256" key="2">
    <source>
        <dbReference type="ARBA" id="ARBA00023125"/>
    </source>
</evidence>
<dbReference type="GO" id="GO:0003677">
    <property type="term" value="F:DNA binding"/>
    <property type="evidence" value="ECO:0007669"/>
    <property type="project" value="UniProtKB-KW"/>
</dbReference>
<dbReference type="SMART" id="SM00674">
    <property type="entry name" value="CENPB"/>
    <property type="match status" value="1"/>
</dbReference>
<feature type="non-terminal residue" evidence="5">
    <location>
        <position position="1"/>
    </location>
</feature>
<dbReference type="PROSITE" id="PS51253">
    <property type="entry name" value="HTH_CENPB"/>
    <property type="match status" value="1"/>
</dbReference>
<feature type="compositionally biased region" description="Polar residues" evidence="3">
    <location>
        <begin position="134"/>
        <end position="149"/>
    </location>
</feature>
<feature type="region of interest" description="Disordered" evidence="3">
    <location>
        <begin position="47"/>
        <end position="177"/>
    </location>
</feature>
<dbReference type="Proteomes" id="UP001445076">
    <property type="component" value="Unassembled WGS sequence"/>
</dbReference>
<comment type="caution">
    <text evidence="5">The sequence shown here is derived from an EMBL/GenBank/DDBJ whole genome shotgun (WGS) entry which is preliminary data.</text>
</comment>